<dbReference type="AlphaFoldDB" id="A0A0F9BHH0"/>
<name>A0A0F9BHH0_9ZZZZ</name>
<evidence type="ECO:0000313" key="1">
    <source>
        <dbReference type="EMBL" id="KKL21260.1"/>
    </source>
</evidence>
<gene>
    <name evidence="1" type="ORF">LCGC14_2447240</name>
</gene>
<organism evidence="1">
    <name type="scientific">marine sediment metagenome</name>
    <dbReference type="NCBI Taxonomy" id="412755"/>
    <lineage>
        <taxon>unclassified sequences</taxon>
        <taxon>metagenomes</taxon>
        <taxon>ecological metagenomes</taxon>
    </lineage>
</organism>
<accession>A0A0F9BHH0</accession>
<sequence length="120" mass="13237">MNKHTKGVWTPVELERHRSFRHFKAEEIGEYLLSVQASECHYCDPRKTLADPSGYSRVEVGIMGPDGELQGPEDVEGLPDEVVECYEGTGESGVRGVFAWVPVSCLDEIRAAIAKATKGE</sequence>
<proteinExistence type="predicted"/>
<reference evidence="1" key="1">
    <citation type="journal article" date="2015" name="Nature">
        <title>Complex archaea that bridge the gap between prokaryotes and eukaryotes.</title>
        <authorList>
            <person name="Spang A."/>
            <person name="Saw J.H."/>
            <person name="Jorgensen S.L."/>
            <person name="Zaremba-Niedzwiedzka K."/>
            <person name="Martijn J."/>
            <person name="Lind A.E."/>
            <person name="van Eijk R."/>
            <person name="Schleper C."/>
            <person name="Guy L."/>
            <person name="Ettema T.J."/>
        </authorList>
    </citation>
    <scope>NUCLEOTIDE SEQUENCE</scope>
</reference>
<protein>
    <submittedName>
        <fullName evidence="1">Uncharacterized protein</fullName>
    </submittedName>
</protein>
<comment type="caution">
    <text evidence="1">The sequence shown here is derived from an EMBL/GenBank/DDBJ whole genome shotgun (WGS) entry which is preliminary data.</text>
</comment>
<dbReference type="EMBL" id="LAZR01037801">
    <property type="protein sequence ID" value="KKL21260.1"/>
    <property type="molecule type" value="Genomic_DNA"/>
</dbReference>